<accession>A0ABT3HD50</accession>
<name>A0ABT3HD50_9HYPH</name>
<dbReference type="Proteomes" id="UP001209755">
    <property type="component" value="Unassembled WGS sequence"/>
</dbReference>
<evidence type="ECO:0000259" key="1">
    <source>
        <dbReference type="Pfam" id="PF04577"/>
    </source>
</evidence>
<sequence>MGEVVIVSGSGREVVGPDHLPLDRPLAVERIAGGIIPPATGGRGGPGNRDAVLGGVYRPDGTQVDLSVLKKATKHVTTYPYDAAAVRDADIATDDREVVYCGYIQRHFGHVLVEVTSRLWWALQEGFGGPLMFQSISPGILDVSYIRALFDLIGIADRVMIADAWTRYAGVVVPEASHRFNAHIAPEFLLPFERAREAALKAAPGPSPEKLYLSRSRLDAGRIIGEEVVEEMFAAEGYDIVHPQELGLAEQVALFARAKKVAGFNGSAMHGLVFSPGGVEATHIARDEHIGKSFFLIDQLLGNDARYIVGTFASRLGTLGRHEPFLVDIDGVGDMLRAEGVISPSNRPSVRQAALKADFNAECALQLASSRRSPLKGLRRLSPLFGALLKRPTDGRLWAALPGVAARAVRELF</sequence>
<dbReference type="EMBL" id="JAOQNS010000007">
    <property type="protein sequence ID" value="MCW2308305.1"/>
    <property type="molecule type" value="Genomic_DNA"/>
</dbReference>
<dbReference type="InterPro" id="IPR049625">
    <property type="entry name" value="Glyco_transf_61_cat"/>
</dbReference>
<evidence type="ECO:0000313" key="3">
    <source>
        <dbReference type="Proteomes" id="UP001209755"/>
    </source>
</evidence>
<organism evidence="2 3">
    <name type="scientific">Rhodobium gokarnense</name>
    <dbReference type="NCBI Taxonomy" id="364296"/>
    <lineage>
        <taxon>Bacteria</taxon>
        <taxon>Pseudomonadati</taxon>
        <taxon>Pseudomonadota</taxon>
        <taxon>Alphaproteobacteria</taxon>
        <taxon>Hyphomicrobiales</taxon>
        <taxon>Rhodobiaceae</taxon>
        <taxon>Rhodobium</taxon>
    </lineage>
</organism>
<proteinExistence type="predicted"/>
<comment type="caution">
    <text evidence="2">The sequence shown here is derived from an EMBL/GenBank/DDBJ whole genome shotgun (WGS) entry which is preliminary data.</text>
</comment>
<evidence type="ECO:0000313" key="2">
    <source>
        <dbReference type="EMBL" id="MCW2308305.1"/>
    </source>
</evidence>
<dbReference type="Pfam" id="PF04577">
    <property type="entry name" value="Glyco_transf_61"/>
    <property type="match status" value="1"/>
</dbReference>
<reference evidence="3" key="1">
    <citation type="submission" date="2023-07" db="EMBL/GenBank/DDBJ databases">
        <title>Genome sequencing of Purple Non-Sulfur Bacteria from various extreme environments.</title>
        <authorList>
            <person name="Mayer M."/>
        </authorList>
    </citation>
    <scope>NUCLEOTIDE SEQUENCE [LARGE SCALE GENOMIC DNA]</scope>
    <source>
        <strain evidence="3">DSM 17935</strain>
    </source>
</reference>
<gene>
    <name evidence="2" type="ORF">M2319_002647</name>
</gene>
<feature type="domain" description="Glycosyltransferase 61 catalytic" evidence="1">
    <location>
        <begin position="108"/>
        <end position="277"/>
    </location>
</feature>
<dbReference type="RefSeq" id="WP_264601929.1">
    <property type="nucleotide sequence ID" value="NZ_JAOQNS010000007.1"/>
</dbReference>
<protein>
    <recommendedName>
        <fullName evidence="1">Glycosyltransferase 61 catalytic domain-containing protein</fullName>
    </recommendedName>
</protein>
<keyword evidence="3" id="KW-1185">Reference proteome</keyword>